<dbReference type="InterPro" id="IPR043502">
    <property type="entry name" value="DNA/RNA_pol_sf"/>
</dbReference>
<dbReference type="GO" id="GO:0004190">
    <property type="term" value="F:aspartic-type endopeptidase activity"/>
    <property type="evidence" value="ECO:0007669"/>
    <property type="project" value="InterPro"/>
</dbReference>
<keyword evidence="3" id="KW-0540">Nuclease</keyword>
<dbReference type="GO" id="GO:0003964">
    <property type="term" value="F:RNA-directed DNA polymerase activity"/>
    <property type="evidence" value="ECO:0007669"/>
    <property type="project" value="UniProtKB-KW"/>
</dbReference>
<dbReference type="SUPFAM" id="SSF53098">
    <property type="entry name" value="Ribonuclease H-like"/>
    <property type="match status" value="1"/>
</dbReference>
<dbReference type="Gene3D" id="4.10.60.10">
    <property type="entry name" value="Zinc finger, CCHC-type"/>
    <property type="match status" value="1"/>
</dbReference>
<keyword evidence="5" id="KW-0378">Hydrolase</keyword>
<feature type="region of interest" description="Disordered" evidence="8">
    <location>
        <begin position="786"/>
        <end position="853"/>
    </location>
</feature>
<dbReference type="Pfam" id="PF00098">
    <property type="entry name" value="zf-CCHC"/>
    <property type="match status" value="1"/>
</dbReference>
<dbReference type="PROSITE" id="PS50994">
    <property type="entry name" value="INTEGRASE"/>
    <property type="match status" value="1"/>
</dbReference>
<accession>A0A8S3TDC4</accession>
<keyword evidence="7" id="KW-0479">Metal-binding</keyword>
<keyword evidence="7" id="KW-0863">Zinc-finger</keyword>
<keyword evidence="6" id="KW-0695">RNA-directed DNA polymerase</keyword>
<dbReference type="SUPFAM" id="SSF57756">
    <property type="entry name" value="Retrovirus zinc finger-like domains"/>
    <property type="match status" value="1"/>
</dbReference>
<dbReference type="SUPFAM" id="SSF56672">
    <property type="entry name" value="DNA/RNA polymerases"/>
    <property type="match status" value="1"/>
</dbReference>
<evidence type="ECO:0000256" key="4">
    <source>
        <dbReference type="ARBA" id="ARBA00022759"/>
    </source>
</evidence>
<dbReference type="PROSITE" id="PS00141">
    <property type="entry name" value="ASP_PROTEASE"/>
    <property type="match status" value="1"/>
</dbReference>
<evidence type="ECO:0000256" key="3">
    <source>
        <dbReference type="ARBA" id="ARBA00022722"/>
    </source>
</evidence>
<evidence type="ECO:0000256" key="7">
    <source>
        <dbReference type="PROSITE-ProRule" id="PRU00047"/>
    </source>
</evidence>
<dbReference type="Gene3D" id="3.30.70.270">
    <property type="match status" value="1"/>
</dbReference>
<organism evidence="11 12">
    <name type="scientific">Mytilus edulis</name>
    <name type="common">Blue mussel</name>
    <dbReference type="NCBI Taxonomy" id="6550"/>
    <lineage>
        <taxon>Eukaryota</taxon>
        <taxon>Metazoa</taxon>
        <taxon>Spiralia</taxon>
        <taxon>Lophotrochozoa</taxon>
        <taxon>Mollusca</taxon>
        <taxon>Bivalvia</taxon>
        <taxon>Autobranchia</taxon>
        <taxon>Pteriomorphia</taxon>
        <taxon>Mytilida</taxon>
        <taxon>Mytiloidea</taxon>
        <taxon>Mytilidae</taxon>
        <taxon>Mytilinae</taxon>
        <taxon>Mytilus</taxon>
    </lineage>
</organism>
<feature type="region of interest" description="Disordered" evidence="8">
    <location>
        <begin position="1"/>
        <end position="33"/>
    </location>
</feature>
<keyword evidence="7" id="KW-0862">Zinc</keyword>
<feature type="domain" description="Integrase catalytic" evidence="10">
    <location>
        <begin position="591"/>
        <end position="750"/>
    </location>
</feature>
<dbReference type="OrthoDB" id="6091153at2759"/>
<dbReference type="GO" id="GO:0004519">
    <property type="term" value="F:endonuclease activity"/>
    <property type="evidence" value="ECO:0007669"/>
    <property type="project" value="UniProtKB-KW"/>
</dbReference>
<dbReference type="InterPro" id="IPR001584">
    <property type="entry name" value="Integrase_cat-core"/>
</dbReference>
<keyword evidence="2" id="KW-0548">Nucleotidyltransferase</keyword>
<keyword evidence="1" id="KW-0808">Transferase</keyword>
<feature type="compositionally biased region" description="Polar residues" evidence="8">
    <location>
        <begin position="1"/>
        <end position="10"/>
    </location>
</feature>
<evidence type="ECO:0000259" key="9">
    <source>
        <dbReference type="PROSITE" id="PS50158"/>
    </source>
</evidence>
<gene>
    <name evidence="11" type="ORF">MEDL_41367</name>
</gene>
<dbReference type="InterPro" id="IPR000477">
    <property type="entry name" value="RT_dom"/>
</dbReference>
<dbReference type="AlphaFoldDB" id="A0A8S3TDC4"/>
<dbReference type="InterPro" id="IPR001969">
    <property type="entry name" value="Aspartic_peptidase_AS"/>
</dbReference>
<dbReference type="InterPro" id="IPR050951">
    <property type="entry name" value="Retrovirus_Pol_polyprotein"/>
</dbReference>
<dbReference type="Gene3D" id="1.10.340.70">
    <property type="match status" value="1"/>
</dbReference>
<dbReference type="GO" id="GO:0008270">
    <property type="term" value="F:zinc ion binding"/>
    <property type="evidence" value="ECO:0007669"/>
    <property type="project" value="UniProtKB-KW"/>
</dbReference>
<evidence type="ECO:0000313" key="12">
    <source>
        <dbReference type="Proteomes" id="UP000683360"/>
    </source>
</evidence>
<dbReference type="Pfam" id="PF17921">
    <property type="entry name" value="Integrase_H2C2"/>
    <property type="match status" value="1"/>
</dbReference>
<feature type="compositionally biased region" description="Basic and acidic residues" evidence="8">
    <location>
        <begin position="836"/>
        <end position="847"/>
    </location>
</feature>
<evidence type="ECO:0008006" key="13">
    <source>
        <dbReference type="Google" id="ProtNLM"/>
    </source>
</evidence>
<proteinExistence type="predicted"/>
<evidence type="ECO:0000256" key="5">
    <source>
        <dbReference type="ARBA" id="ARBA00022801"/>
    </source>
</evidence>
<dbReference type="InterPro" id="IPR043128">
    <property type="entry name" value="Rev_trsase/Diguanyl_cyclase"/>
</dbReference>
<dbReference type="FunFam" id="3.30.420.10:FF:000032">
    <property type="entry name" value="Retrovirus-related Pol polyprotein from transposon 297-like Protein"/>
    <property type="match status" value="1"/>
</dbReference>
<dbReference type="PANTHER" id="PTHR37984">
    <property type="entry name" value="PROTEIN CBG26694"/>
    <property type="match status" value="1"/>
</dbReference>
<dbReference type="SMART" id="SM00343">
    <property type="entry name" value="ZnF_C2HC"/>
    <property type="match status" value="1"/>
</dbReference>
<dbReference type="PANTHER" id="PTHR37984:SF15">
    <property type="entry name" value="INTEGRASE CATALYTIC DOMAIN-CONTAINING PROTEIN"/>
    <property type="match status" value="1"/>
</dbReference>
<keyword evidence="4" id="KW-0255">Endonuclease</keyword>
<dbReference type="CDD" id="cd01647">
    <property type="entry name" value="RT_LTR"/>
    <property type="match status" value="1"/>
</dbReference>
<dbReference type="InterPro" id="IPR012337">
    <property type="entry name" value="RNaseH-like_sf"/>
</dbReference>
<dbReference type="Gene3D" id="3.30.420.10">
    <property type="entry name" value="Ribonuclease H-like superfamily/Ribonuclease H"/>
    <property type="match status" value="1"/>
</dbReference>
<keyword evidence="12" id="KW-1185">Reference proteome</keyword>
<feature type="compositionally biased region" description="Basic and acidic residues" evidence="8">
    <location>
        <begin position="790"/>
        <end position="805"/>
    </location>
</feature>
<evidence type="ECO:0000313" key="11">
    <source>
        <dbReference type="EMBL" id="CAG2228374.1"/>
    </source>
</evidence>
<evidence type="ECO:0000256" key="1">
    <source>
        <dbReference type="ARBA" id="ARBA00022679"/>
    </source>
</evidence>
<comment type="caution">
    <text evidence="11">The sequence shown here is derived from an EMBL/GenBank/DDBJ whole genome shotgun (WGS) entry which is preliminary data.</text>
</comment>
<dbReference type="InterPro" id="IPR036397">
    <property type="entry name" value="RNaseH_sf"/>
</dbReference>
<dbReference type="SUPFAM" id="SSF50630">
    <property type="entry name" value="Acid proteases"/>
    <property type="match status" value="1"/>
</dbReference>
<reference evidence="11" key="1">
    <citation type="submission" date="2021-03" db="EMBL/GenBank/DDBJ databases">
        <authorList>
            <person name="Bekaert M."/>
        </authorList>
    </citation>
    <scope>NUCLEOTIDE SEQUENCE</scope>
</reference>
<dbReference type="Gene3D" id="2.40.70.10">
    <property type="entry name" value="Acid Proteases"/>
    <property type="match status" value="1"/>
</dbReference>
<dbReference type="Pfam" id="PF00078">
    <property type="entry name" value="RVT_1"/>
    <property type="match status" value="1"/>
</dbReference>
<dbReference type="InterPro" id="IPR041588">
    <property type="entry name" value="Integrase_H2C2"/>
</dbReference>
<name>A0A8S3TDC4_MYTED</name>
<evidence type="ECO:0000259" key="10">
    <source>
        <dbReference type="PROSITE" id="PS50994"/>
    </source>
</evidence>
<dbReference type="Proteomes" id="UP000683360">
    <property type="component" value="Unassembled WGS sequence"/>
</dbReference>
<dbReference type="GO" id="GO:0015074">
    <property type="term" value="P:DNA integration"/>
    <property type="evidence" value="ECO:0007669"/>
    <property type="project" value="InterPro"/>
</dbReference>
<evidence type="ECO:0000256" key="2">
    <source>
        <dbReference type="ARBA" id="ARBA00022695"/>
    </source>
</evidence>
<dbReference type="EMBL" id="CAJPWZ010001995">
    <property type="protein sequence ID" value="CAG2228374.1"/>
    <property type="molecule type" value="Genomic_DNA"/>
</dbReference>
<dbReference type="Pfam" id="PF00665">
    <property type="entry name" value="rve"/>
    <property type="match status" value="1"/>
</dbReference>
<evidence type="ECO:0000256" key="6">
    <source>
        <dbReference type="ARBA" id="ARBA00022918"/>
    </source>
</evidence>
<dbReference type="Pfam" id="PF13650">
    <property type="entry name" value="Asp_protease_2"/>
    <property type="match status" value="1"/>
</dbReference>
<feature type="domain" description="CCHC-type" evidence="9">
    <location>
        <begin position="36"/>
        <end position="50"/>
    </location>
</feature>
<sequence>MEKSLSTLTTEMAKLKTSGTNNKTRHTQSERTNKGCYNCGKFGHLARNCRLPRRNQNNYNGNKGDGSVKTLMKTRKQNNRKTNEGAVTTASEDAGMYVKLNVGDIEAKFVVDTGATLTLVSSKLYDMLTPLDKSYLSEVKTTVRSVCGNKLELRGKGRFNLHFGPNMLQSEAVVTDLQVDGILGLDFMKRHNCLIDVKNGHFCIGDFKVDLCFQGSIGCYRVVASEAVVIPPRSEIVINGTVCLAEGQKLPADNALLEANEHAGKDYILTARTLVRSGEKVPVRLMNTELDPKTIYPGTTIAQMSGVEQVLDGNIGSNEQKHDGLRPDLQDLLDRTSDELTSKDKQKVELAENDKHKTAFATRRGLFQFRVMPFGLCCAAQTFERLMETILAGLQWETCLVYIDDIIVFGKTLDEKETETKDQYDTVNAITRFDDSNDKDDDSEHHDLSLKEIQKNDHDLKIVTKWVETDERPDYKDISDKGFFLRSLWNQWNNLELRDGLIYRRFEDPATKIVKMQAIIPLSERKKVLQFFHDDKCSAHLGIHKTLAKIRQSYYWPGLQNDVRTYINGCDKCAKRKSPQKSKRAPMALVEANGPMERIATDILGELPETESGNKYILVVSDYYTKWTESFAMPNMEAKTVAKIIVEEVIVRFGVPHWIHSDQGRQFESFLFQEMCCILNIKKTRTTPYHPKSDGMVERFNKTLATMLSSFVEQNQRDWDEYIPFVMMAYRASEHETTGQTPNSLMLGRELSTPLDIMYEMPPSVKDIPAHKWAWELKEKKNLQRHVRNKHVDTKQEEYKSKELVDTSDSTESEEWERQDPGEVIKTNSGTESEESESKGTDKDDTKVTPVSEKNISDDLIKVTVDKENETTRKVVCRNDDPIAVSAVQVGRTIRQKTSPRLPGKRSEAEKRHIKPICTKGSDETVDITSSVQERREDSLYDQIEFLENNNIVKDIGTQQTTLCPTCSKRKLSVSCGVQTDPIFYTKTLKTETSYREGSKRIKITELKESI</sequence>
<dbReference type="Gene3D" id="3.10.10.10">
    <property type="entry name" value="HIV Type 1 Reverse Transcriptase, subunit A, domain 1"/>
    <property type="match status" value="1"/>
</dbReference>
<dbReference type="InterPro" id="IPR021109">
    <property type="entry name" value="Peptidase_aspartic_dom_sf"/>
</dbReference>
<dbReference type="FunFam" id="1.10.340.70:FF:000001">
    <property type="entry name" value="Retrovirus-related Pol polyprotein from transposon gypsy-like Protein"/>
    <property type="match status" value="1"/>
</dbReference>
<dbReference type="GO" id="GO:0003676">
    <property type="term" value="F:nucleic acid binding"/>
    <property type="evidence" value="ECO:0007669"/>
    <property type="project" value="InterPro"/>
</dbReference>
<protein>
    <recommendedName>
        <fullName evidence="13">Endonuclease</fullName>
    </recommendedName>
</protein>
<evidence type="ECO:0000256" key="8">
    <source>
        <dbReference type="SAM" id="MobiDB-lite"/>
    </source>
</evidence>
<dbReference type="GO" id="GO:0006508">
    <property type="term" value="P:proteolysis"/>
    <property type="evidence" value="ECO:0007669"/>
    <property type="project" value="InterPro"/>
</dbReference>
<dbReference type="InterPro" id="IPR001878">
    <property type="entry name" value="Znf_CCHC"/>
</dbReference>
<dbReference type="InterPro" id="IPR036875">
    <property type="entry name" value="Znf_CCHC_sf"/>
</dbReference>
<dbReference type="PROSITE" id="PS50158">
    <property type="entry name" value="ZF_CCHC"/>
    <property type="match status" value="1"/>
</dbReference>